<dbReference type="EMBL" id="JBJQND010000012">
    <property type="protein sequence ID" value="KAL3859370.1"/>
    <property type="molecule type" value="Genomic_DNA"/>
</dbReference>
<proteinExistence type="predicted"/>
<evidence type="ECO:0000313" key="1">
    <source>
        <dbReference type="EMBL" id="KAL3859370.1"/>
    </source>
</evidence>
<reference evidence="1 2" key="1">
    <citation type="submission" date="2024-11" db="EMBL/GenBank/DDBJ databases">
        <title>Chromosome-level genome assembly of the freshwater bivalve Anodonta woodiana.</title>
        <authorList>
            <person name="Chen X."/>
        </authorList>
    </citation>
    <scope>NUCLEOTIDE SEQUENCE [LARGE SCALE GENOMIC DNA]</scope>
    <source>
        <strain evidence="1">MN2024</strain>
        <tissue evidence="1">Gills</tissue>
    </source>
</reference>
<feature type="non-terminal residue" evidence="1">
    <location>
        <position position="85"/>
    </location>
</feature>
<gene>
    <name evidence="1" type="ORF">ACJMK2_009593</name>
</gene>
<organism evidence="1 2">
    <name type="scientific">Sinanodonta woodiana</name>
    <name type="common">Chinese pond mussel</name>
    <name type="synonym">Anodonta woodiana</name>
    <dbReference type="NCBI Taxonomy" id="1069815"/>
    <lineage>
        <taxon>Eukaryota</taxon>
        <taxon>Metazoa</taxon>
        <taxon>Spiralia</taxon>
        <taxon>Lophotrochozoa</taxon>
        <taxon>Mollusca</taxon>
        <taxon>Bivalvia</taxon>
        <taxon>Autobranchia</taxon>
        <taxon>Heteroconchia</taxon>
        <taxon>Palaeoheterodonta</taxon>
        <taxon>Unionida</taxon>
        <taxon>Unionoidea</taxon>
        <taxon>Unionidae</taxon>
        <taxon>Unioninae</taxon>
        <taxon>Sinanodonta</taxon>
    </lineage>
</organism>
<protein>
    <submittedName>
        <fullName evidence="1">Uncharacterized protein</fullName>
    </submittedName>
</protein>
<sequence length="85" mass="9905">KHSHVLRNLWDQSVQRQQRHLKLEVKNIHRTDFLLKSVKSNTPNVQSSILLQGKIDIEDDEVGTVCFLSGPLTQLRMKTYDPLIR</sequence>
<keyword evidence="2" id="KW-1185">Reference proteome</keyword>
<accession>A0ABD3VCP2</accession>
<dbReference type="AlphaFoldDB" id="A0ABD3VCP2"/>
<dbReference type="Proteomes" id="UP001634394">
    <property type="component" value="Unassembled WGS sequence"/>
</dbReference>
<evidence type="ECO:0000313" key="2">
    <source>
        <dbReference type="Proteomes" id="UP001634394"/>
    </source>
</evidence>
<name>A0ABD3VCP2_SINWO</name>
<comment type="caution">
    <text evidence="1">The sequence shown here is derived from an EMBL/GenBank/DDBJ whole genome shotgun (WGS) entry which is preliminary data.</text>
</comment>
<feature type="non-terminal residue" evidence="1">
    <location>
        <position position="1"/>
    </location>
</feature>